<dbReference type="AlphaFoldDB" id="A0A4R0PGI1"/>
<sequence length="168" mass="18380">MPHLLRKFVAPLVVVILGVVAAAPVISQERSGSPMLLGVDPAALQIVRDSEPVTSFDVEVADSPDERARGLMFRDDFPDDRAMLFVFENERPLYFWMRNTPRPLDILYATSDGTVKTIARDTTPFSDRPIPSGAPVRFALEINAGAADRLGLRVGDVLLHPVISAIAD</sequence>
<proteinExistence type="predicted"/>
<organism evidence="1 2">
    <name type="scientific">Oricola cellulosilytica</name>
    <dbReference type="NCBI Taxonomy" id="1429082"/>
    <lineage>
        <taxon>Bacteria</taxon>
        <taxon>Pseudomonadati</taxon>
        <taxon>Pseudomonadota</taxon>
        <taxon>Alphaproteobacteria</taxon>
        <taxon>Hyphomicrobiales</taxon>
        <taxon>Ahrensiaceae</taxon>
        <taxon>Oricola</taxon>
    </lineage>
</organism>
<comment type="caution">
    <text evidence="1">The sequence shown here is derived from an EMBL/GenBank/DDBJ whole genome shotgun (WGS) entry which is preliminary data.</text>
</comment>
<dbReference type="PANTHER" id="PTHR37953">
    <property type="entry name" value="UPF0127 PROTEIN MJ1496"/>
    <property type="match status" value="1"/>
</dbReference>
<accession>A0A4R0PGI1</accession>
<keyword evidence="2" id="KW-1185">Reference proteome</keyword>
<reference evidence="1 2" key="1">
    <citation type="journal article" date="2015" name="Antonie Van Leeuwenhoek">
        <title>Oricola cellulosilytica gen. nov., sp. nov., a cellulose-degrading bacterium of the family Phyllobacteriaceae isolated from surface seashore water, and emended descriptions of Mesorhizobium loti and Phyllobacterium myrsinacearum.</title>
        <authorList>
            <person name="Hameed A."/>
            <person name="Shahina M."/>
            <person name="Lai W.A."/>
            <person name="Lin S.Y."/>
            <person name="Young L.S."/>
            <person name="Liu Y.C."/>
            <person name="Hsu Y.H."/>
            <person name="Young C.C."/>
        </authorList>
    </citation>
    <scope>NUCLEOTIDE SEQUENCE [LARGE SCALE GENOMIC DNA]</scope>
    <source>
        <strain evidence="1 2">KCTC 52183</strain>
    </source>
</reference>
<dbReference type="PANTHER" id="PTHR37953:SF1">
    <property type="entry name" value="UPF0127 PROTEIN MJ1496"/>
    <property type="match status" value="1"/>
</dbReference>
<dbReference type="Gene3D" id="2.60.120.1140">
    <property type="entry name" value="Protein of unknown function DUF192"/>
    <property type="match status" value="1"/>
</dbReference>
<dbReference type="EMBL" id="SJST01000003">
    <property type="protein sequence ID" value="TCD14564.1"/>
    <property type="molecule type" value="Genomic_DNA"/>
</dbReference>
<evidence type="ECO:0000313" key="1">
    <source>
        <dbReference type="EMBL" id="TCD14564.1"/>
    </source>
</evidence>
<gene>
    <name evidence="1" type="ORF">E0D97_10975</name>
</gene>
<dbReference type="OrthoDB" id="9808290at2"/>
<evidence type="ECO:0000313" key="2">
    <source>
        <dbReference type="Proteomes" id="UP000291301"/>
    </source>
</evidence>
<dbReference type="RefSeq" id="WP_131568716.1">
    <property type="nucleotide sequence ID" value="NZ_JAINFK010000009.1"/>
</dbReference>
<protein>
    <submittedName>
        <fullName evidence="1">DUF192 domain-containing protein</fullName>
    </submittedName>
</protein>
<dbReference type="Proteomes" id="UP000291301">
    <property type="component" value="Unassembled WGS sequence"/>
</dbReference>
<dbReference type="Pfam" id="PF02643">
    <property type="entry name" value="DUF192"/>
    <property type="match status" value="1"/>
</dbReference>
<name>A0A4R0PGI1_9HYPH</name>
<dbReference type="InterPro" id="IPR003795">
    <property type="entry name" value="DUF192"/>
</dbReference>
<dbReference type="InterPro" id="IPR038695">
    <property type="entry name" value="Saro_0823-like_sf"/>
</dbReference>